<keyword evidence="2" id="KW-1185">Reference proteome</keyword>
<organism evidence="2 3">
    <name type="scientific">Strongyloides papillosus</name>
    <name type="common">Intestinal threadworm</name>
    <dbReference type="NCBI Taxonomy" id="174720"/>
    <lineage>
        <taxon>Eukaryota</taxon>
        <taxon>Metazoa</taxon>
        <taxon>Ecdysozoa</taxon>
        <taxon>Nematoda</taxon>
        <taxon>Chromadorea</taxon>
        <taxon>Rhabditida</taxon>
        <taxon>Tylenchina</taxon>
        <taxon>Panagrolaimomorpha</taxon>
        <taxon>Strongyloidoidea</taxon>
        <taxon>Strongyloididae</taxon>
        <taxon>Strongyloides</taxon>
    </lineage>
</organism>
<reference evidence="3" key="1">
    <citation type="submission" date="2017-02" db="UniProtKB">
        <authorList>
            <consortium name="WormBaseParasite"/>
        </authorList>
    </citation>
    <scope>IDENTIFICATION</scope>
</reference>
<dbReference type="WBParaSite" id="SPAL_0001447200.1">
    <property type="protein sequence ID" value="SPAL_0001447200.1"/>
    <property type="gene ID" value="SPAL_0001447200"/>
</dbReference>
<sequence length="64" mass="7041">IVNSGVSTDLHNQKQSPTQSSEDCENECDRSIGSFTYLNNDHILSQRSSSININSDHTTSETVV</sequence>
<dbReference type="Proteomes" id="UP000046392">
    <property type="component" value="Unplaced"/>
</dbReference>
<proteinExistence type="predicted"/>
<accession>A0A0N5C989</accession>
<feature type="region of interest" description="Disordered" evidence="1">
    <location>
        <begin position="1"/>
        <end position="27"/>
    </location>
</feature>
<evidence type="ECO:0000313" key="3">
    <source>
        <dbReference type="WBParaSite" id="SPAL_0001447200.1"/>
    </source>
</evidence>
<feature type="compositionally biased region" description="Polar residues" evidence="1">
    <location>
        <begin position="1"/>
        <end position="21"/>
    </location>
</feature>
<dbReference type="AlphaFoldDB" id="A0A0N5C989"/>
<name>A0A0N5C989_STREA</name>
<protein>
    <submittedName>
        <fullName evidence="3">Coagulation factor V</fullName>
    </submittedName>
</protein>
<evidence type="ECO:0000256" key="1">
    <source>
        <dbReference type="SAM" id="MobiDB-lite"/>
    </source>
</evidence>
<evidence type="ECO:0000313" key="2">
    <source>
        <dbReference type="Proteomes" id="UP000046392"/>
    </source>
</evidence>